<keyword evidence="2" id="KW-1185">Reference proteome</keyword>
<accession>A0A5C9A3E3</accession>
<dbReference type="NCBIfam" id="TIGR02574">
    <property type="entry name" value="stabl_TIGR02574"/>
    <property type="match status" value="1"/>
</dbReference>
<reference evidence="1 2" key="1">
    <citation type="submission" date="2019-08" db="EMBL/GenBank/DDBJ databases">
        <title>Parahaliea maris sp. nov., isolated from the surface seawater.</title>
        <authorList>
            <person name="Liu Y."/>
        </authorList>
    </citation>
    <scope>NUCLEOTIDE SEQUENCE [LARGE SCALE GENOMIC DNA]</scope>
    <source>
        <strain evidence="1 2">S2-26</strain>
    </source>
</reference>
<dbReference type="Pfam" id="PF09720">
    <property type="entry name" value="Unstab_antitox"/>
    <property type="match status" value="1"/>
</dbReference>
<evidence type="ECO:0000313" key="1">
    <source>
        <dbReference type="EMBL" id="TXS94524.1"/>
    </source>
</evidence>
<dbReference type="RefSeq" id="WP_148062970.1">
    <property type="nucleotide sequence ID" value="NZ_VRYZ01000001.1"/>
</dbReference>
<protein>
    <submittedName>
        <fullName evidence="1">Addiction module protein</fullName>
    </submittedName>
</protein>
<evidence type="ECO:0000313" key="2">
    <source>
        <dbReference type="Proteomes" id="UP000321933"/>
    </source>
</evidence>
<dbReference type="Proteomes" id="UP000321933">
    <property type="component" value="Unassembled WGS sequence"/>
</dbReference>
<dbReference type="OrthoDB" id="291542at2"/>
<sequence>MDTQFSQLPVEERIRLVEDLWDSFAKEQSEVPLTSEQAAELDRRIAAFEQDQRN</sequence>
<organism evidence="1 2">
    <name type="scientific">Parahaliea aestuarii</name>
    <dbReference type="NCBI Taxonomy" id="1852021"/>
    <lineage>
        <taxon>Bacteria</taxon>
        <taxon>Pseudomonadati</taxon>
        <taxon>Pseudomonadota</taxon>
        <taxon>Gammaproteobacteria</taxon>
        <taxon>Cellvibrionales</taxon>
        <taxon>Halieaceae</taxon>
        <taxon>Parahaliea</taxon>
    </lineage>
</organism>
<comment type="caution">
    <text evidence="1">The sequence shown here is derived from an EMBL/GenBank/DDBJ whole genome shotgun (WGS) entry which is preliminary data.</text>
</comment>
<gene>
    <name evidence="1" type="ORF">FVW59_00970</name>
</gene>
<name>A0A5C9A3E3_9GAMM</name>
<dbReference type="AlphaFoldDB" id="A0A5C9A3E3"/>
<proteinExistence type="predicted"/>
<dbReference type="InterPro" id="IPR013406">
    <property type="entry name" value="CHP02574_addiction_mod"/>
</dbReference>
<dbReference type="EMBL" id="VRYZ01000001">
    <property type="protein sequence ID" value="TXS94524.1"/>
    <property type="molecule type" value="Genomic_DNA"/>
</dbReference>